<organism evidence="7 8">
    <name type="scientific">Acetobacterium tundrae</name>
    <dbReference type="NCBI Taxonomy" id="132932"/>
    <lineage>
        <taxon>Bacteria</taxon>
        <taxon>Bacillati</taxon>
        <taxon>Bacillota</taxon>
        <taxon>Clostridia</taxon>
        <taxon>Eubacteriales</taxon>
        <taxon>Eubacteriaceae</taxon>
        <taxon>Acetobacterium</taxon>
    </lineage>
</organism>
<gene>
    <name evidence="7" type="ORF">GH807_15260</name>
</gene>
<keyword evidence="2" id="KW-0663">Pyridoxal phosphate</keyword>
<name>A0ABR6WPL6_9FIRM</name>
<dbReference type="PANTHER" id="PTHR46577">
    <property type="entry name" value="HTH-TYPE TRANSCRIPTIONAL REGULATORY PROTEIN GABR"/>
    <property type="match status" value="1"/>
</dbReference>
<evidence type="ECO:0000256" key="2">
    <source>
        <dbReference type="ARBA" id="ARBA00022898"/>
    </source>
</evidence>
<dbReference type="CDD" id="cd07377">
    <property type="entry name" value="WHTH_GntR"/>
    <property type="match status" value="1"/>
</dbReference>
<dbReference type="PANTHER" id="PTHR46577:SF1">
    <property type="entry name" value="HTH-TYPE TRANSCRIPTIONAL REGULATORY PROTEIN GABR"/>
    <property type="match status" value="1"/>
</dbReference>
<dbReference type="Pfam" id="PF00392">
    <property type="entry name" value="GntR"/>
    <property type="match status" value="1"/>
</dbReference>
<dbReference type="SMART" id="SM00345">
    <property type="entry name" value="HTH_GNTR"/>
    <property type="match status" value="1"/>
</dbReference>
<evidence type="ECO:0000256" key="3">
    <source>
        <dbReference type="ARBA" id="ARBA00023015"/>
    </source>
</evidence>
<accession>A0ABR6WPL6</accession>
<dbReference type="Gene3D" id="3.40.640.10">
    <property type="entry name" value="Type I PLP-dependent aspartate aminotransferase-like (Major domain)"/>
    <property type="match status" value="1"/>
</dbReference>
<keyword evidence="3" id="KW-0805">Transcription regulation</keyword>
<dbReference type="InterPro" id="IPR000524">
    <property type="entry name" value="Tscrpt_reg_HTH_GntR"/>
</dbReference>
<reference evidence="7 8" key="1">
    <citation type="journal article" date="2020" name="mSystems">
        <title>Defining Genomic and Predicted Metabolic Features of the Acetobacterium Genus.</title>
        <authorList>
            <person name="Ross D.E."/>
            <person name="Marshall C.W."/>
            <person name="Gulliver D."/>
            <person name="May H.D."/>
            <person name="Norman R.S."/>
        </authorList>
    </citation>
    <scope>NUCLEOTIDE SEQUENCE [LARGE SCALE GENOMIC DNA]</scope>
    <source>
        <strain evidence="7 8">DSM 9173</strain>
    </source>
</reference>
<dbReference type="InterPro" id="IPR004839">
    <property type="entry name" value="Aminotransferase_I/II_large"/>
</dbReference>
<keyword evidence="4" id="KW-0238">DNA-binding</keyword>
<evidence type="ECO:0000313" key="8">
    <source>
        <dbReference type="Proteomes" id="UP000653358"/>
    </source>
</evidence>
<dbReference type="InterPro" id="IPR051446">
    <property type="entry name" value="HTH_trans_reg/aminotransferase"/>
</dbReference>
<proteinExistence type="inferred from homology"/>
<dbReference type="RefSeq" id="WP_148602241.1">
    <property type="nucleotide sequence ID" value="NZ_RXYB01000002.1"/>
</dbReference>
<evidence type="ECO:0000313" key="7">
    <source>
        <dbReference type="EMBL" id="MBC3798391.1"/>
    </source>
</evidence>
<keyword evidence="5" id="KW-0804">Transcription</keyword>
<dbReference type="InterPro" id="IPR015424">
    <property type="entry name" value="PyrdxlP-dep_Trfase"/>
</dbReference>
<evidence type="ECO:0000259" key="6">
    <source>
        <dbReference type="PROSITE" id="PS50949"/>
    </source>
</evidence>
<keyword evidence="7" id="KW-0808">Transferase</keyword>
<evidence type="ECO:0000256" key="1">
    <source>
        <dbReference type="ARBA" id="ARBA00005384"/>
    </source>
</evidence>
<sequence length="481" mass="54628">MLHINLNRNRDESLSEQIYHAMKEFIFSGDLKADEKLPSTRGLSEFLSVSRNVVMEAYEQLWAEGYLYSKEGSGTYVSGGIFFERKEISSSDEKKEPWDLLYPQKRVSFRTGVPDLNTIPIKKWGQLYRLVAQTLDSTSLDYQNSFGMHALRNQLSIYLKRVRGVNSRPENILIVNGAAQAFSLLARMVGKDEEVLVENPISQGIVYTLRSLGVRMKTIPIDENGIMTAVLPEKPPKLIFTTPSHQFPTGVVLSIKRRIELIEYARKHDCLIVEDDYDSEFRFEGNPIQSLQNLDPDRVIYVGTFSKILSPALRMGYLVLPGCLVSEMKNEKYVADIHSPVLEQLTLAKFIEEGYLTQHIRKMKGIYLKRRNYLETCLRESFGDDVSVTGTRSGMHLVAAFESVVFDAERRKALDEKQVFVTTLGDYFLHDDENLVQTKKAGDHALVLGYGNTDLKAIEEGVTGIAQVVSIFKQKTVLKSW</sequence>
<dbReference type="PRINTS" id="PR00035">
    <property type="entry name" value="HTHGNTR"/>
</dbReference>
<dbReference type="CDD" id="cd00609">
    <property type="entry name" value="AAT_like"/>
    <property type="match status" value="1"/>
</dbReference>
<dbReference type="PROSITE" id="PS50949">
    <property type="entry name" value="HTH_GNTR"/>
    <property type="match status" value="1"/>
</dbReference>
<evidence type="ECO:0000256" key="5">
    <source>
        <dbReference type="ARBA" id="ARBA00023163"/>
    </source>
</evidence>
<dbReference type="InterPro" id="IPR015421">
    <property type="entry name" value="PyrdxlP-dep_Trfase_major"/>
</dbReference>
<dbReference type="GO" id="GO:0008483">
    <property type="term" value="F:transaminase activity"/>
    <property type="evidence" value="ECO:0007669"/>
    <property type="project" value="UniProtKB-KW"/>
</dbReference>
<protein>
    <submittedName>
        <fullName evidence="7">Aminotransferase class I/II-fold pyridoxal phosphate-dependent enzyme</fullName>
    </submittedName>
</protein>
<keyword evidence="8" id="KW-1185">Reference proteome</keyword>
<feature type="domain" description="HTH gntR-type" evidence="6">
    <location>
        <begin position="12"/>
        <end position="80"/>
    </location>
</feature>
<dbReference type="Proteomes" id="UP000653358">
    <property type="component" value="Unassembled WGS sequence"/>
</dbReference>
<dbReference type="Pfam" id="PF00155">
    <property type="entry name" value="Aminotran_1_2"/>
    <property type="match status" value="1"/>
</dbReference>
<dbReference type="SUPFAM" id="SSF53383">
    <property type="entry name" value="PLP-dependent transferases"/>
    <property type="match status" value="1"/>
</dbReference>
<keyword evidence="7" id="KW-0032">Aminotransferase</keyword>
<dbReference type="SUPFAM" id="SSF46785">
    <property type="entry name" value="Winged helix' DNA-binding domain"/>
    <property type="match status" value="1"/>
</dbReference>
<dbReference type="Gene3D" id="1.10.10.10">
    <property type="entry name" value="Winged helix-like DNA-binding domain superfamily/Winged helix DNA-binding domain"/>
    <property type="match status" value="1"/>
</dbReference>
<dbReference type="EMBL" id="WJBB01000027">
    <property type="protein sequence ID" value="MBC3798391.1"/>
    <property type="molecule type" value="Genomic_DNA"/>
</dbReference>
<comment type="caution">
    <text evidence="7">The sequence shown here is derived from an EMBL/GenBank/DDBJ whole genome shotgun (WGS) entry which is preliminary data.</text>
</comment>
<dbReference type="InterPro" id="IPR036388">
    <property type="entry name" value="WH-like_DNA-bd_sf"/>
</dbReference>
<dbReference type="InterPro" id="IPR036390">
    <property type="entry name" value="WH_DNA-bd_sf"/>
</dbReference>
<evidence type="ECO:0000256" key="4">
    <source>
        <dbReference type="ARBA" id="ARBA00023125"/>
    </source>
</evidence>
<comment type="similarity">
    <text evidence="1">In the C-terminal section; belongs to the class-I pyridoxal-phosphate-dependent aminotransferase family.</text>
</comment>